<evidence type="ECO:0000256" key="5">
    <source>
        <dbReference type="PROSITE-ProRule" id="PRU01191"/>
    </source>
</evidence>
<feature type="region of interest" description="SAW" evidence="5">
    <location>
        <begin position="639"/>
        <end position="714"/>
    </location>
</feature>
<accession>A0A7N2QXQ4</accession>
<dbReference type="PANTHER" id="PTHR31636">
    <property type="entry name" value="OSJNBA0084A10.13 PROTEIN-RELATED"/>
    <property type="match status" value="1"/>
</dbReference>
<reference evidence="7" key="2">
    <citation type="submission" date="2021-01" db="UniProtKB">
        <authorList>
            <consortium name="EnsemblPlants"/>
        </authorList>
    </citation>
    <scope>IDENTIFICATION</scope>
</reference>
<dbReference type="PROSITE" id="PS50985">
    <property type="entry name" value="GRAS"/>
    <property type="match status" value="1"/>
</dbReference>
<feature type="compositionally biased region" description="Low complexity" evidence="6">
    <location>
        <begin position="59"/>
        <end position="68"/>
    </location>
</feature>
<keyword evidence="8" id="KW-1185">Reference proteome</keyword>
<feature type="region of interest" description="VHIID" evidence="5">
    <location>
        <begin position="420"/>
        <end position="485"/>
    </location>
</feature>
<dbReference type="GO" id="GO:0005634">
    <property type="term" value="C:nucleus"/>
    <property type="evidence" value="ECO:0007669"/>
    <property type="project" value="UniProtKB-SubCell"/>
</dbReference>
<reference evidence="7 8" key="1">
    <citation type="journal article" date="2016" name="G3 (Bethesda)">
        <title>First Draft Assembly and Annotation of the Genome of a California Endemic Oak Quercus lobata Nee (Fagaceae).</title>
        <authorList>
            <person name="Sork V.L."/>
            <person name="Fitz-Gibbon S.T."/>
            <person name="Puiu D."/>
            <person name="Crepeau M."/>
            <person name="Gugger P.F."/>
            <person name="Sherman R."/>
            <person name="Stevens K."/>
            <person name="Langley C.H."/>
            <person name="Pellegrini M."/>
            <person name="Salzberg S.L."/>
        </authorList>
    </citation>
    <scope>NUCLEOTIDE SEQUENCE [LARGE SCALE GENOMIC DNA]</scope>
    <source>
        <strain evidence="7 8">cv. SW786</strain>
    </source>
</reference>
<evidence type="ECO:0000256" key="2">
    <source>
        <dbReference type="ARBA" id="ARBA00023015"/>
    </source>
</evidence>
<gene>
    <name evidence="7" type="primary">LOC115986651</name>
</gene>
<evidence type="ECO:0008006" key="9">
    <source>
        <dbReference type="Google" id="ProtNLM"/>
    </source>
</evidence>
<feature type="region of interest" description="Disordered" evidence="6">
    <location>
        <begin position="204"/>
        <end position="279"/>
    </location>
</feature>
<dbReference type="OMA" id="FTCFNES"/>
<dbReference type="Gramene" id="QL01p031142:mrna">
    <property type="protein sequence ID" value="QL01p031142:mrna:CDS:1"/>
    <property type="gene ID" value="QL01p031142"/>
</dbReference>
<proteinExistence type="inferred from homology"/>
<dbReference type="RefSeq" id="XP_030965741.1">
    <property type="nucleotide sequence ID" value="XM_031109881.1"/>
</dbReference>
<keyword evidence="2" id="KW-0805">Transcription regulation</keyword>
<feature type="compositionally biased region" description="Basic and acidic residues" evidence="6">
    <location>
        <begin position="204"/>
        <end position="217"/>
    </location>
</feature>
<keyword evidence="3" id="KW-0804">Transcription</keyword>
<feature type="region of interest" description="Leucine repeat II (LRII)" evidence="5">
    <location>
        <begin position="501"/>
        <end position="533"/>
    </location>
</feature>
<evidence type="ECO:0000313" key="8">
    <source>
        <dbReference type="Proteomes" id="UP000594261"/>
    </source>
</evidence>
<dbReference type="EMBL" id="LRBV02000001">
    <property type="status" value="NOT_ANNOTATED_CDS"/>
    <property type="molecule type" value="Genomic_DNA"/>
</dbReference>
<comment type="similarity">
    <text evidence="5">Belongs to the GRAS family.</text>
</comment>
<dbReference type="KEGG" id="qlo:115986651"/>
<organism evidence="7 8">
    <name type="scientific">Quercus lobata</name>
    <name type="common">Valley oak</name>
    <dbReference type="NCBI Taxonomy" id="97700"/>
    <lineage>
        <taxon>Eukaryota</taxon>
        <taxon>Viridiplantae</taxon>
        <taxon>Streptophyta</taxon>
        <taxon>Embryophyta</taxon>
        <taxon>Tracheophyta</taxon>
        <taxon>Spermatophyta</taxon>
        <taxon>Magnoliopsida</taxon>
        <taxon>eudicotyledons</taxon>
        <taxon>Gunneridae</taxon>
        <taxon>Pentapetalae</taxon>
        <taxon>rosids</taxon>
        <taxon>fabids</taxon>
        <taxon>Fagales</taxon>
        <taxon>Fagaceae</taxon>
        <taxon>Quercus</taxon>
    </lineage>
</organism>
<protein>
    <recommendedName>
        <fullName evidence="9">Scarecrow-like protein 14</fullName>
    </recommendedName>
</protein>
<comment type="caution">
    <text evidence="5">Lacks conserved residue(s) required for the propagation of feature annotation.</text>
</comment>
<dbReference type="InterPro" id="IPR005202">
    <property type="entry name" value="TF_GRAS"/>
</dbReference>
<feature type="compositionally biased region" description="Polar residues" evidence="6">
    <location>
        <begin position="306"/>
        <end position="319"/>
    </location>
</feature>
<dbReference type="Proteomes" id="UP000594261">
    <property type="component" value="Chromosome 1"/>
</dbReference>
<feature type="region of interest" description="Disordered" evidence="6">
    <location>
        <begin position="47"/>
        <end position="78"/>
    </location>
</feature>
<dbReference type="EnsemblPlants" id="QL01p031142:mrna">
    <property type="protein sequence ID" value="QL01p031142:mrna:CDS:1"/>
    <property type="gene ID" value="QL01p031142"/>
</dbReference>
<dbReference type="InParanoid" id="A0A7N2QXQ4"/>
<dbReference type="AlphaFoldDB" id="A0A7N2QXQ4"/>
<comment type="subcellular location">
    <subcellularLocation>
        <location evidence="1">Nucleus</location>
    </subcellularLocation>
</comment>
<dbReference type="OrthoDB" id="47276at2759"/>
<evidence type="ECO:0000256" key="6">
    <source>
        <dbReference type="SAM" id="MobiDB-lite"/>
    </source>
</evidence>
<dbReference type="Pfam" id="PF03514">
    <property type="entry name" value="GRAS"/>
    <property type="match status" value="1"/>
</dbReference>
<evidence type="ECO:0000256" key="4">
    <source>
        <dbReference type="ARBA" id="ARBA00023242"/>
    </source>
</evidence>
<feature type="region of interest" description="Disordered" evidence="6">
    <location>
        <begin position="305"/>
        <end position="337"/>
    </location>
</feature>
<feature type="short sequence motif" description="VHIID" evidence="5">
    <location>
        <begin position="451"/>
        <end position="455"/>
    </location>
</feature>
<name>A0A7N2QXQ4_QUELO</name>
<evidence type="ECO:0000256" key="1">
    <source>
        <dbReference type="ARBA" id="ARBA00004123"/>
    </source>
</evidence>
<keyword evidence="4" id="KW-0539">Nucleus</keyword>
<dbReference type="GeneID" id="115986651"/>
<evidence type="ECO:0000313" key="7">
    <source>
        <dbReference type="EnsemblPlants" id="QL01p031142:mrna:CDS:1"/>
    </source>
</evidence>
<feature type="compositionally biased region" description="Polar residues" evidence="6">
    <location>
        <begin position="221"/>
        <end position="233"/>
    </location>
</feature>
<sequence>MDTLLEEPQGPEFMNVNSFNHGSVTLRSKQDLANGFKVNHEFFQEPFLPTNPLQDPGDDSSPSSTGTSLEGDPADTEISNATLRYINEMLMEENLEAKPCMLQDCLALQAAEKSFYEVLGQKYPSSTDQLYPCFDQNIGSPDGYFDGSSSVDSSNSYTITSADNLVESNWIYDRGEFKSFTMQSSAIDSSGYASLLLDSFSERQPVESHPHGNHEIIDLESSPSVSPKQTTDAAENADMNRRHTSPNGSSRRKNHQREDSDDLEEGRSNKQSVNYAGDSESLEMYDEVLLCPGGINDSKSCALRDSSGNGASKKLQQNGDSGGSNGKTTRSKKQGNKGGEIVDFWSLLTQCAQAVSSSDQRTANELLKQIRQHSSQFGDGNQRLAHYFADALEARLAGTRVSMHPVVSNGTSTADILKAYKVYISACPFKRMSNFFANRTTMKLAQKAPRLHIIDFGILYGFQWPCLIQRLSERPGGAPKLRITGIELPQSGFRPTERVEETGRRLENYCKRFNVPFEYNVIAQKWETIKLEDLKIDRDELTVVNCLFRLKNIPDETVAMNNPRDTVLKLIKKINPDLFMHGVVNGTYNAPFFVTRFRETLYHFSSLFDMFDANLPLEDPGRLRYEKEIVGRQAMNVVACEGLERIERPETYKQWQVRNLRAGFRQVPLDQELVQKVKKTVKSEYHKDFVVDVDGQWLLQGWKGRIIYAFSCWKPA</sequence>
<evidence type="ECO:0000256" key="3">
    <source>
        <dbReference type="ARBA" id="ARBA00023163"/>
    </source>
</evidence>